<feature type="domain" description="N-acetyltransferase" evidence="3">
    <location>
        <begin position="25"/>
        <end position="173"/>
    </location>
</feature>
<proteinExistence type="predicted"/>
<gene>
    <name evidence="4" type="ORF">GCM10017653_13360</name>
</gene>
<comment type="caution">
    <text evidence="4">The sequence shown here is derived from an EMBL/GenBank/DDBJ whole genome shotgun (WGS) entry which is preliminary data.</text>
</comment>
<evidence type="ECO:0000313" key="4">
    <source>
        <dbReference type="EMBL" id="GLK83267.1"/>
    </source>
</evidence>
<dbReference type="PANTHER" id="PTHR43877">
    <property type="entry name" value="AMINOALKYLPHOSPHONATE N-ACETYLTRANSFERASE-RELATED-RELATED"/>
    <property type="match status" value="1"/>
</dbReference>
<evidence type="ECO:0000313" key="5">
    <source>
        <dbReference type="Proteomes" id="UP001143330"/>
    </source>
</evidence>
<dbReference type="CDD" id="cd04301">
    <property type="entry name" value="NAT_SF"/>
    <property type="match status" value="1"/>
</dbReference>
<dbReference type="AlphaFoldDB" id="A0A9W6JU70"/>
<dbReference type="InterPro" id="IPR050832">
    <property type="entry name" value="Bact_Acetyltransf"/>
</dbReference>
<dbReference type="Gene3D" id="3.40.630.30">
    <property type="match status" value="1"/>
</dbReference>
<keyword evidence="5" id="KW-1185">Reference proteome</keyword>
<reference evidence="4" key="2">
    <citation type="submission" date="2023-01" db="EMBL/GenBank/DDBJ databases">
        <authorList>
            <person name="Sun Q."/>
            <person name="Evtushenko L."/>
        </authorList>
    </citation>
    <scope>NUCLEOTIDE SEQUENCE</scope>
    <source>
        <strain evidence="4">VKM B-2789</strain>
    </source>
</reference>
<keyword evidence="2" id="KW-0012">Acyltransferase</keyword>
<keyword evidence="1" id="KW-0808">Transferase</keyword>
<dbReference type="InterPro" id="IPR016181">
    <property type="entry name" value="Acyl_CoA_acyltransferase"/>
</dbReference>
<dbReference type="GO" id="GO:0016747">
    <property type="term" value="F:acyltransferase activity, transferring groups other than amino-acyl groups"/>
    <property type="evidence" value="ECO:0007669"/>
    <property type="project" value="InterPro"/>
</dbReference>
<accession>A0A9W6JU70</accession>
<dbReference type="Proteomes" id="UP001143330">
    <property type="component" value="Unassembled WGS sequence"/>
</dbReference>
<evidence type="ECO:0000259" key="3">
    <source>
        <dbReference type="PROSITE" id="PS51186"/>
    </source>
</evidence>
<evidence type="ECO:0000256" key="2">
    <source>
        <dbReference type="ARBA" id="ARBA00023315"/>
    </source>
</evidence>
<dbReference type="PANTHER" id="PTHR43877:SF2">
    <property type="entry name" value="AMINOALKYLPHOSPHONATE N-ACETYLTRANSFERASE-RELATED"/>
    <property type="match status" value="1"/>
</dbReference>
<dbReference type="PROSITE" id="PS51186">
    <property type="entry name" value="GNAT"/>
    <property type="match status" value="1"/>
</dbReference>
<reference evidence="4" key="1">
    <citation type="journal article" date="2014" name="Int. J. Syst. Evol. Microbiol.">
        <title>Complete genome sequence of Corynebacterium casei LMG S-19264T (=DSM 44701T), isolated from a smear-ripened cheese.</title>
        <authorList>
            <consortium name="US DOE Joint Genome Institute (JGI-PGF)"/>
            <person name="Walter F."/>
            <person name="Albersmeier A."/>
            <person name="Kalinowski J."/>
            <person name="Ruckert C."/>
        </authorList>
    </citation>
    <scope>NUCLEOTIDE SEQUENCE</scope>
    <source>
        <strain evidence="4">VKM B-2789</strain>
    </source>
</reference>
<sequence length="173" mass="18703">MANSAKTQACNPAMVPTGAGGVSICDLRTALHFAPIVADRVWRAWWQDEGVPLDALRARLEESLGTEPVPTTLVAHRDAHFLGTVSLIASDVEQRPALSPWVAALWVEPAHRRAGIGAALVEAASHLALRLGHRRVHLAALPENAGYYRRRDWTTLEADVGGLEILSRASLPD</sequence>
<protein>
    <submittedName>
        <fullName evidence="4">N-acetyltransferase</fullName>
    </submittedName>
</protein>
<organism evidence="4 5">
    <name type="scientific">Ancylobacter defluvii</name>
    <dbReference type="NCBI Taxonomy" id="1282440"/>
    <lineage>
        <taxon>Bacteria</taxon>
        <taxon>Pseudomonadati</taxon>
        <taxon>Pseudomonadota</taxon>
        <taxon>Alphaproteobacteria</taxon>
        <taxon>Hyphomicrobiales</taxon>
        <taxon>Xanthobacteraceae</taxon>
        <taxon>Ancylobacter</taxon>
    </lineage>
</organism>
<dbReference type="SUPFAM" id="SSF55729">
    <property type="entry name" value="Acyl-CoA N-acyltransferases (Nat)"/>
    <property type="match status" value="1"/>
</dbReference>
<evidence type="ECO:0000256" key="1">
    <source>
        <dbReference type="ARBA" id="ARBA00022679"/>
    </source>
</evidence>
<dbReference type="InterPro" id="IPR000182">
    <property type="entry name" value="GNAT_dom"/>
</dbReference>
<dbReference type="Pfam" id="PF00583">
    <property type="entry name" value="Acetyltransf_1"/>
    <property type="match status" value="1"/>
</dbReference>
<name>A0A9W6JU70_9HYPH</name>
<dbReference type="EMBL" id="BSFM01000006">
    <property type="protein sequence ID" value="GLK83267.1"/>
    <property type="molecule type" value="Genomic_DNA"/>
</dbReference>